<accession>A0A0S3PZ48</accession>
<dbReference type="InterPro" id="IPR008767">
    <property type="entry name" value="Phage_SPP1_head-tail_adaptor"/>
</dbReference>
<proteinExistence type="predicted"/>
<dbReference type="InterPro" id="IPR038666">
    <property type="entry name" value="SSP1_head-tail_sf"/>
</dbReference>
<dbReference type="Gene3D" id="2.40.10.270">
    <property type="entry name" value="Bacteriophage SPP1 head-tail adaptor protein"/>
    <property type="match status" value="1"/>
</dbReference>
<gene>
    <name evidence="1" type="ORF">GJW-30_1_03783</name>
</gene>
<dbReference type="OrthoDB" id="7570189at2"/>
<dbReference type="RefSeq" id="WP_096357954.1">
    <property type="nucleotide sequence ID" value="NZ_AP014946.1"/>
</dbReference>
<protein>
    <submittedName>
        <fullName evidence="1">Phage head-tail joining protein</fullName>
    </submittedName>
</protein>
<keyword evidence="2" id="KW-1185">Reference proteome</keyword>
<reference evidence="1 2" key="1">
    <citation type="submission" date="2015-08" db="EMBL/GenBank/DDBJ databases">
        <title>Investigation of the bacterial diversity of lava forest soil.</title>
        <authorList>
            <person name="Lee J.S."/>
        </authorList>
    </citation>
    <scope>NUCLEOTIDE SEQUENCE [LARGE SCALE GENOMIC DNA]</scope>
    <source>
        <strain evidence="1 2">GJW-30</strain>
    </source>
</reference>
<dbReference type="EMBL" id="AP014946">
    <property type="protein sequence ID" value="BAT61226.1"/>
    <property type="molecule type" value="Genomic_DNA"/>
</dbReference>
<dbReference type="KEGG" id="vgo:GJW-30_1_03783"/>
<dbReference type="Pfam" id="PF05521">
    <property type="entry name" value="Phage_HCP"/>
    <property type="match status" value="1"/>
</dbReference>
<sequence>MIDPGQLKTRLTVEKPIETPDGAGGVTRGYAVAATVWAAVNPVSLRFATVAEAPGTTVTHMIVVRAPLDVGVRHRLSAGPRVFRVIAVCEQDADGRFLLIRAEERRD</sequence>
<dbReference type="AlphaFoldDB" id="A0A0S3PZ48"/>
<organism evidence="1 2">
    <name type="scientific">Variibacter gotjawalensis</name>
    <dbReference type="NCBI Taxonomy" id="1333996"/>
    <lineage>
        <taxon>Bacteria</taxon>
        <taxon>Pseudomonadati</taxon>
        <taxon>Pseudomonadota</taxon>
        <taxon>Alphaproteobacteria</taxon>
        <taxon>Hyphomicrobiales</taxon>
        <taxon>Nitrobacteraceae</taxon>
        <taxon>Variibacter</taxon>
    </lineage>
</organism>
<evidence type="ECO:0000313" key="2">
    <source>
        <dbReference type="Proteomes" id="UP000236884"/>
    </source>
</evidence>
<dbReference type="Proteomes" id="UP000236884">
    <property type="component" value="Chromosome"/>
</dbReference>
<evidence type="ECO:0000313" key="1">
    <source>
        <dbReference type="EMBL" id="BAT61226.1"/>
    </source>
</evidence>
<name>A0A0S3PZ48_9BRAD</name>